<dbReference type="GO" id="GO:0015627">
    <property type="term" value="C:type II protein secretion system complex"/>
    <property type="evidence" value="ECO:0007669"/>
    <property type="project" value="InterPro"/>
</dbReference>
<comment type="caution">
    <text evidence="3">The sequence shown here is derived from an EMBL/GenBank/DDBJ whole genome shotgun (WGS) entry which is preliminary data.</text>
</comment>
<accession>A0A1F8BXK7</accession>
<dbReference type="Proteomes" id="UP000178429">
    <property type="component" value="Unassembled WGS sequence"/>
</dbReference>
<dbReference type="STRING" id="1802525.A2975_00535"/>
<dbReference type="NCBIfam" id="TIGR02532">
    <property type="entry name" value="IV_pilin_GFxxxE"/>
    <property type="match status" value="1"/>
</dbReference>
<dbReference type="GO" id="GO:0015628">
    <property type="term" value="P:protein secretion by the type II secretion system"/>
    <property type="evidence" value="ECO:0007669"/>
    <property type="project" value="InterPro"/>
</dbReference>
<reference evidence="3 4" key="1">
    <citation type="journal article" date="2016" name="Nat. Commun.">
        <title>Thousands of microbial genomes shed light on interconnected biogeochemical processes in an aquifer system.</title>
        <authorList>
            <person name="Anantharaman K."/>
            <person name="Brown C.T."/>
            <person name="Hug L.A."/>
            <person name="Sharon I."/>
            <person name="Castelle C.J."/>
            <person name="Probst A.J."/>
            <person name="Thomas B.C."/>
            <person name="Singh A."/>
            <person name="Wilkins M.J."/>
            <person name="Karaoz U."/>
            <person name="Brodie E.L."/>
            <person name="Williams K.H."/>
            <person name="Hubbard S.S."/>
            <person name="Banfield J.F."/>
        </authorList>
    </citation>
    <scope>NUCLEOTIDE SEQUENCE [LARGE SCALE GENOMIC DNA]</scope>
</reference>
<sequence>MRKGFTLIELLVVMSIIGVLVALVAGGFRTAQLRGRDAQRKSDLKQISEALELYFSDYNQYPTSLTWGSEFTDGKTSYFKVLPADPEGAQNYYYRVVDVGTNQKFQLFAHLENSKDQDCLGGNCQNPAVPAGVTCGSGIRCNFAVVSPNTAPTE</sequence>
<keyword evidence="2" id="KW-0472">Membrane</keyword>
<keyword evidence="2" id="KW-1133">Transmembrane helix</keyword>
<dbReference type="Pfam" id="PF07963">
    <property type="entry name" value="N_methyl"/>
    <property type="match status" value="1"/>
</dbReference>
<proteinExistence type="predicted"/>
<keyword evidence="2" id="KW-0812">Transmembrane</keyword>
<dbReference type="InterPro" id="IPR012902">
    <property type="entry name" value="N_methyl_site"/>
</dbReference>
<name>A0A1F8BXK7_9BACT</name>
<organism evidence="3 4">
    <name type="scientific">Candidatus Woesebacteria bacterium RIFCSPLOWO2_01_FULL_44_14</name>
    <dbReference type="NCBI Taxonomy" id="1802525"/>
    <lineage>
        <taxon>Bacteria</taxon>
        <taxon>Candidatus Woeseibacteriota</taxon>
    </lineage>
</organism>
<dbReference type="Gene3D" id="3.30.700.10">
    <property type="entry name" value="Glycoprotein, Type 4 Pilin"/>
    <property type="match status" value="1"/>
</dbReference>
<dbReference type="PRINTS" id="PR00813">
    <property type="entry name" value="BCTERIALGSPG"/>
</dbReference>
<dbReference type="AlphaFoldDB" id="A0A1F8BXK7"/>
<dbReference type="SUPFAM" id="SSF54523">
    <property type="entry name" value="Pili subunits"/>
    <property type="match status" value="1"/>
</dbReference>
<evidence type="ECO:0000256" key="2">
    <source>
        <dbReference type="SAM" id="Phobius"/>
    </source>
</evidence>
<protein>
    <recommendedName>
        <fullName evidence="5">Type II secretion system protein GspG C-terminal domain-containing protein</fullName>
    </recommendedName>
</protein>
<feature type="transmembrane region" description="Helical" evidence="2">
    <location>
        <begin position="6"/>
        <end position="28"/>
    </location>
</feature>
<evidence type="ECO:0000313" key="3">
    <source>
        <dbReference type="EMBL" id="OGM68844.1"/>
    </source>
</evidence>
<evidence type="ECO:0008006" key="5">
    <source>
        <dbReference type="Google" id="ProtNLM"/>
    </source>
</evidence>
<dbReference type="InterPro" id="IPR045584">
    <property type="entry name" value="Pilin-like"/>
</dbReference>
<dbReference type="PANTHER" id="PTHR30093">
    <property type="entry name" value="GENERAL SECRETION PATHWAY PROTEIN G"/>
    <property type="match status" value="1"/>
</dbReference>
<keyword evidence="1" id="KW-0488">Methylation</keyword>
<gene>
    <name evidence="3" type="ORF">A2975_00535</name>
</gene>
<dbReference type="EMBL" id="MGHL01000017">
    <property type="protein sequence ID" value="OGM68844.1"/>
    <property type="molecule type" value="Genomic_DNA"/>
</dbReference>
<dbReference type="InterPro" id="IPR000983">
    <property type="entry name" value="Bac_GSPG_pilin"/>
</dbReference>
<evidence type="ECO:0000313" key="4">
    <source>
        <dbReference type="Proteomes" id="UP000178429"/>
    </source>
</evidence>
<dbReference type="PROSITE" id="PS00409">
    <property type="entry name" value="PROKAR_NTER_METHYL"/>
    <property type="match status" value="1"/>
</dbReference>
<evidence type="ECO:0000256" key="1">
    <source>
        <dbReference type="ARBA" id="ARBA00022481"/>
    </source>
</evidence>